<comment type="similarity">
    <text evidence="3">Belongs to the wax synthase family.</text>
</comment>
<comment type="pathway">
    <text evidence="2">Secondary metabolite biosynthesis.</text>
</comment>
<evidence type="ECO:0000259" key="9">
    <source>
        <dbReference type="Pfam" id="PF13813"/>
    </source>
</evidence>
<dbReference type="InterPro" id="IPR044851">
    <property type="entry name" value="Wax_synthase"/>
</dbReference>
<gene>
    <name evidence="10" type="ORF">FB45DRAFT_731730</name>
</gene>
<dbReference type="InterPro" id="IPR032805">
    <property type="entry name" value="Wax_synthase_dom"/>
</dbReference>
<dbReference type="PANTHER" id="PTHR31595">
    <property type="entry name" value="LONG-CHAIN-ALCOHOL O-FATTY-ACYLTRANSFERASE 3-RELATED"/>
    <property type="match status" value="1"/>
</dbReference>
<evidence type="ECO:0000256" key="8">
    <source>
        <dbReference type="SAM" id="Phobius"/>
    </source>
</evidence>
<evidence type="ECO:0000256" key="3">
    <source>
        <dbReference type="ARBA" id="ARBA00007282"/>
    </source>
</evidence>
<proteinExistence type="inferred from homology"/>
<keyword evidence="5 8" id="KW-0812">Transmembrane</keyword>
<dbReference type="Proteomes" id="UP001221142">
    <property type="component" value="Unassembled WGS sequence"/>
</dbReference>
<evidence type="ECO:0000256" key="6">
    <source>
        <dbReference type="ARBA" id="ARBA00022989"/>
    </source>
</evidence>
<evidence type="ECO:0000313" key="10">
    <source>
        <dbReference type="EMBL" id="KAJ7650405.1"/>
    </source>
</evidence>
<evidence type="ECO:0000256" key="2">
    <source>
        <dbReference type="ARBA" id="ARBA00005179"/>
    </source>
</evidence>
<feature type="transmembrane region" description="Helical" evidence="8">
    <location>
        <begin position="260"/>
        <end position="282"/>
    </location>
</feature>
<keyword evidence="7 8" id="KW-0472">Membrane</keyword>
<feature type="transmembrane region" description="Helical" evidence="8">
    <location>
        <begin position="220"/>
        <end position="239"/>
    </location>
</feature>
<dbReference type="Pfam" id="PF13813">
    <property type="entry name" value="MBOAT_2"/>
    <property type="match status" value="1"/>
</dbReference>
<dbReference type="PANTHER" id="PTHR31595:SF57">
    <property type="entry name" value="OS04G0481900 PROTEIN"/>
    <property type="match status" value="1"/>
</dbReference>
<evidence type="ECO:0000256" key="7">
    <source>
        <dbReference type="ARBA" id="ARBA00023136"/>
    </source>
</evidence>
<evidence type="ECO:0000256" key="5">
    <source>
        <dbReference type="ARBA" id="ARBA00022692"/>
    </source>
</evidence>
<dbReference type="GO" id="GO:0006629">
    <property type="term" value="P:lipid metabolic process"/>
    <property type="evidence" value="ECO:0007669"/>
    <property type="project" value="InterPro"/>
</dbReference>
<evidence type="ECO:0000313" key="11">
    <source>
        <dbReference type="Proteomes" id="UP001221142"/>
    </source>
</evidence>
<accession>A0AAD7CJA2</accession>
<feature type="transmembrane region" description="Helical" evidence="8">
    <location>
        <begin position="194"/>
        <end position="214"/>
    </location>
</feature>
<comment type="subcellular location">
    <subcellularLocation>
        <location evidence="1">Membrane</location>
        <topology evidence="1">Multi-pass membrane protein</topology>
    </subcellularLocation>
</comment>
<reference evidence="10" key="1">
    <citation type="submission" date="2023-03" db="EMBL/GenBank/DDBJ databases">
        <title>Massive genome expansion in bonnet fungi (Mycena s.s.) driven by repeated elements and novel gene families across ecological guilds.</title>
        <authorList>
            <consortium name="Lawrence Berkeley National Laboratory"/>
            <person name="Harder C.B."/>
            <person name="Miyauchi S."/>
            <person name="Viragh M."/>
            <person name="Kuo A."/>
            <person name="Thoen E."/>
            <person name="Andreopoulos B."/>
            <person name="Lu D."/>
            <person name="Skrede I."/>
            <person name="Drula E."/>
            <person name="Henrissat B."/>
            <person name="Morin E."/>
            <person name="Kohler A."/>
            <person name="Barry K."/>
            <person name="LaButti K."/>
            <person name="Morin E."/>
            <person name="Salamov A."/>
            <person name="Lipzen A."/>
            <person name="Mereny Z."/>
            <person name="Hegedus B."/>
            <person name="Baldrian P."/>
            <person name="Stursova M."/>
            <person name="Weitz H."/>
            <person name="Taylor A."/>
            <person name="Grigoriev I.V."/>
            <person name="Nagy L.G."/>
            <person name="Martin F."/>
            <person name="Kauserud H."/>
        </authorList>
    </citation>
    <scope>NUCLEOTIDE SEQUENCE</scope>
    <source>
        <strain evidence="10">9284</strain>
    </source>
</reference>
<feature type="domain" description="Wax synthase" evidence="9">
    <location>
        <begin position="150"/>
        <end position="227"/>
    </location>
</feature>
<dbReference type="GO" id="GO:0008374">
    <property type="term" value="F:O-acyltransferase activity"/>
    <property type="evidence" value="ECO:0007669"/>
    <property type="project" value="InterPro"/>
</dbReference>
<dbReference type="AlphaFoldDB" id="A0AAD7CJA2"/>
<name>A0AAD7CJA2_9AGAR</name>
<keyword evidence="6 8" id="KW-1133">Transmembrane helix</keyword>
<keyword evidence="4 10" id="KW-0808">Transferase</keyword>
<protein>
    <submittedName>
        <fullName evidence="10">Membrane bound O-acyl transferase family-domain-containing protein</fullName>
    </submittedName>
</protein>
<evidence type="ECO:0000256" key="4">
    <source>
        <dbReference type="ARBA" id="ARBA00022679"/>
    </source>
</evidence>
<sequence length="302" mass="34128">MFTVFARSLYRTFGSQPRRNTSQQPETYKRLALDAADLTFGLRGLGWNFAADAKVPAFTTRPLHPYIRLGFFDSWDFLQYFCQCFDWEGLGSPNGGSIYDMSLTPPLRYLRSTTITFFNGLIIYGSIQIGHDLFALIAVLVLRVSSPADWPPIFDSPWLATSLTELWAARWHQIFRQEFVALGGWPLGLVAGRVGAVLGVFSVSGILHFVGLWGMGMADLRVYCFFLMMGVCVVLEGMWKKMTGRRVGGWPGRIWAWTQILFWAHLYIEPWCLSGIMASVFVPTAIRPSVTLHRLIVDILHG</sequence>
<dbReference type="GO" id="GO:0016020">
    <property type="term" value="C:membrane"/>
    <property type="evidence" value="ECO:0007669"/>
    <property type="project" value="UniProtKB-SubCell"/>
</dbReference>
<comment type="caution">
    <text evidence="10">The sequence shown here is derived from an EMBL/GenBank/DDBJ whole genome shotgun (WGS) entry which is preliminary data.</text>
</comment>
<evidence type="ECO:0000256" key="1">
    <source>
        <dbReference type="ARBA" id="ARBA00004141"/>
    </source>
</evidence>
<dbReference type="EMBL" id="JARKIF010000001">
    <property type="protein sequence ID" value="KAJ7650405.1"/>
    <property type="molecule type" value="Genomic_DNA"/>
</dbReference>
<organism evidence="10 11">
    <name type="scientific">Roridomyces roridus</name>
    <dbReference type="NCBI Taxonomy" id="1738132"/>
    <lineage>
        <taxon>Eukaryota</taxon>
        <taxon>Fungi</taxon>
        <taxon>Dikarya</taxon>
        <taxon>Basidiomycota</taxon>
        <taxon>Agaricomycotina</taxon>
        <taxon>Agaricomycetes</taxon>
        <taxon>Agaricomycetidae</taxon>
        <taxon>Agaricales</taxon>
        <taxon>Marasmiineae</taxon>
        <taxon>Mycenaceae</taxon>
        <taxon>Roridomyces</taxon>
    </lineage>
</organism>
<keyword evidence="11" id="KW-1185">Reference proteome</keyword>